<dbReference type="Gene3D" id="3.10.180.10">
    <property type="entry name" value="2,3-Dihydroxybiphenyl 1,2-Dioxygenase, domain 1"/>
    <property type="match status" value="1"/>
</dbReference>
<evidence type="ECO:0000313" key="2">
    <source>
        <dbReference type="EMBL" id="MBC8317471.1"/>
    </source>
</evidence>
<evidence type="ECO:0000259" key="1">
    <source>
        <dbReference type="PROSITE" id="PS51819"/>
    </source>
</evidence>
<sequence length="129" mass="14257">MKPHITIITLGVKDLQRSINFYENGLNLPRKEGPEGIAFFKMTGTMLSLYPRDKLAEDISISAEGAGFQGFTLAHNVASLSEVDQTLEEAVAAGAELVKPGQKVFWGGYSGYFRDPDGFYWEIAHNPFL</sequence>
<evidence type="ECO:0000313" key="3">
    <source>
        <dbReference type="Proteomes" id="UP000614424"/>
    </source>
</evidence>
<accession>A0A8J6NB01</accession>
<organism evidence="2 3">
    <name type="scientific">Candidatus Desulfobia pelagia</name>
    <dbReference type="NCBI Taxonomy" id="2841692"/>
    <lineage>
        <taxon>Bacteria</taxon>
        <taxon>Pseudomonadati</taxon>
        <taxon>Thermodesulfobacteriota</taxon>
        <taxon>Desulfobulbia</taxon>
        <taxon>Desulfobulbales</taxon>
        <taxon>Desulfobulbaceae</taxon>
        <taxon>Candidatus Desulfobia</taxon>
    </lineage>
</organism>
<dbReference type="EMBL" id="JACNJZ010000091">
    <property type="protein sequence ID" value="MBC8317471.1"/>
    <property type="molecule type" value="Genomic_DNA"/>
</dbReference>
<protein>
    <submittedName>
        <fullName evidence="2">VOC family protein</fullName>
    </submittedName>
</protein>
<dbReference type="PANTHER" id="PTHR36503:SF1">
    <property type="entry name" value="BLR2520 PROTEIN"/>
    <property type="match status" value="1"/>
</dbReference>
<dbReference type="InterPro" id="IPR037523">
    <property type="entry name" value="VOC_core"/>
</dbReference>
<dbReference type="SUPFAM" id="SSF54593">
    <property type="entry name" value="Glyoxalase/Bleomycin resistance protein/Dihydroxybiphenyl dioxygenase"/>
    <property type="match status" value="1"/>
</dbReference>
<proteinExistence type="predicted"/>
<dbReference type="Pfam" id="PF00903">
    <property type="entry name" value="Glyoxalase"/>
    <property type="match status" value="1"/>
</dbReference>
<reference evidence="2 3" key="1">
    <citation type="submission" date="2020-08" db="EMBL/GenBank/DDBJ databases">
        <title>Bridging the membrane lipid divide: bacteria of the FCB group superphylum have the potential to synthesize archaeal ether lipids.</title>
        <authorList>
            <person name="Villanueva L."/>
            <person name="Von Meijenfeldt F.A.B."/>
            <person name="Westbye A.B."/>
            <person name="Yadav S."/>
            <person name="Hopmans E.C."/>
            <person name="Dutilh B.E."/>
            <person name="Sinninghe Damste J.S."/>
        </authorList>
    </citation>
    <scope>NUCLEOTIDE SEQUENCE [LARGE SCALE GENOMIC DNA]</scope>
    <source>
        <strain evidence="2">NIOZ-UU47</strain>
    </source>
</reference>
<comment type="caution">
    <text evidence="2">The sequence shown here is derived from an EMBL/GenBank/DDBJ whole genome shotgun (WGS) entry which is preliminary data.</text>
</comment>
<dbReference type="PROSITE" id="PS51819">
    <property type="entry name" value="VOC"/>
    <property type="match status" value="1"/>
</dbReference>
<dbReference type="PANTHER" id="PTHR36503">
    <property type="entry name" value="BLR2520 PROTEIN"/>
    <property type="match status" value="1"/>
</dbReference>
<dbReference type="CDD" id="cd07251">
    <property type="entry name" value="VOC_like"/>
    <property type="match status" value="1"/>
</dbReference>
<feature type="domain" description="VOC" evidence="1">
    <location>
        <begin position="4"/>
        <end position="126"/>
    </location>
</feature>
<dbReference type="InterPro" id="IPR004360">
    <property type="entry name" value="Glyas_Fos-R_dOase_dom"/>
</dbReference>
<gene>
    <name evidence="2" type="ORF">H8E41_06160</name>
</gene>
<name>A0A8J6NB01_9BACT</name>
<dbReference type="AlphaFoldDB" id="A0A8J6NB01"/>
<dbReference type="Proteomes" id="UP000614424">
    <property type="component" value="Unassembled WGS sequence"/>
</dbReference>
<dbReference type="InterPro" id="IPR029068">
    <property type="entry name" value="Glyas_Bleomycin-R_OHBP_Dase"/>
</dbReference>